<dbReference type="AlphaFoldDB" id="A0A316KZS1"/>
<accession>A0A316KZS1</accession>
<dbReference type="InterPro" id="IPR058595">
    <property type="entry name" value="Avidin-like"/>
</dbReference>
<gene>
    <name evidence="1" type="ORF">DKG77_02410</name>
</gene>
<dbReference type="Proteomes" id="UP000245762">
    <property type="component" value="Unassembled WGS sequence"/>
</dbReference>
<protein>
    <submittedName>
        <fullName evidence="1">N-acetylglutamate synthase</fullName>
    </submittedName>
</protein>
<name>A0A316KZS1_9FLAO</name>
<organism evidence="1 2">
    <name type="scientific">Flagellimonas aquimarina</name>
    <dbReference type="NCBI Taxonomy" id="2201895"/>
    <lineage>
        <taxon>Bacteria</taxon>
        <taxon>Pseudomonadati</taxon>
        <taxon>Bacteroidota</taxon>
        <taxon>Flavobacteriia</taxon>
        <taxon>Flavobacteriales</taxon>
        <taxon>Flavobacteriaceae</taxon>
        <taxon>Flagellimonas</taxon>
    </lineage>
</organism>
<evidence type="ECO:0000313" key="1">
    <source>
        <dbReference type="EMBL" id="PWL39702.1"/>
    </source>
</evidence>
<dbReference type="Pfam" id="PF26421">
    <property type="entry name" value="Avidin_like"/>
    <property type="match status" value="1"/>
</dbReference>
<reference evidence="1 2" key="1">
    <citation type="submission" date="2018-05" db="EMBL/GenBank/DDBJ databases">
        <title>Complete genome sequence of Flagellimonas aquimarina ECD12 isolated from seaweed Ecklonia cava.</title>
        <authorList>
            <person name="Choi S."/>
            <person name="Seong C."/>
        </authorList>
    </citation>
    <scope>NUCLEOTIDE SEQUENCE [LARGE SCALE GENOMIC DNA]</scope>
    <source>
        <strain evidence="1 2">ECD12</strain>
    </source>
</reference>
<keyword evidence="2" id="KW-1185">Reference proteome</keyword>
<evidence type="ECO:0000313" key="2">
    <source>
        <dbReference type="Proteomes" id="UP000245762"/>
    </source>
</evidence>
<proteinExistence type="predicted"/>
<comment type="caution">
    <text evidence="1">The sequence shown here is derived from an EMBL/GenBank/DDBJ whole genome shotgun (WGS) entry which is preliminary data.</text>
</comment>
<sequence length="111" mass="12392">MKNLNNLRMNVVQTSENGVVNEETIFNFRQSGNMVEANYSGGQIAQGFLVGKIQGDILQFSYCQLQTDGELDNGISKSEISVKTNGKIRLTEHFEWASREGQSGVNIFEEL</sequence>
<dbReference type="EMBL" id="QGEG01000001">
    <property type="protein sequence ID" value="PWL39702.1"/>
    <property type="molecule type" value="Genomic_DNA"/>
</dbReference>